<dbReference type="Gene3D" id="3.10.310.50">
    <property type="match status" value="1"/>
</dbReference>
<dbReference type="Proteomes" id="UP000546031">
    <property type="component" value="Unassembled WGS sequence"/>
</dbReference>
<sequence>MGRYLNQDQHKIVSDAVAAAELKTSGEIVTVLADRSDGYTDVALVWAVTVSFTVMSLFALFPQSFMSLWDTLVIGPIFGGWAHEWTTGQLASMTIGLGLISFALTWAVQLWQPLKFALIPSPVKTARAHDAAITHFKVGAERRTHGRTGVLLYLSMREHRAEIVADEPIAEKVNAEVWGQAMADMLEHIRRGEIAEGLAAGARDVGEVLSEQFPREEDDQNELPDRLIEV</sequence>
<keyword evidence="4" id="KW-1185">Reference proteome</keyword>
<evidence type="ECO:0000313" key="4">
    <source>
        <dbReference type="Proteomes" id="UP000546031"/>
    </source>
</evidence>
<evidence type="ECO:0000256" key="1">
    <source>
        <dbReference type="SAM" id="Phobius"/>
    </source>
</evidence>
<feature type="transmembrane region" description="Helical" evidence="1">
    <location>
        <begin position="42"/>
        <end position="61"/>
    </location>
</feature>
<keyword evidence="1" id="KW-0472">Membrane</keyword>
<dbReference type="InterPro" id="IPR007621">
    <property type="entry name" value="TPM_dom"/>
</dbReference>
<protein>
    <recommendedName>
        <fullName evidence="2">TPM domain-containing protein</fullName>
    </recommendedName>
</protein>
<accession>A0A850H331</accession>
<feature type="domain" description="TPM" evidence="2">
    <location>
        <begin position="145"/>
        <end position="207"/>
    </location>
</feature>
<organism evidence="3 4">
    <name type="scientific">Altererythrobacter lutimaris</name>
    <dbReference type="NCBI Taxonomy" id="2743979"/>
    <lineage>
        <taxon>Bacteria</taxon>
        <taxon>Pseudomonadati</taxon>
        <taxon>Pseudomonadota</taxon>
        <taxon>Alphaproteobacteria</taxon>
        <taxon>Sphingomonadales</taxon>
        <taxon>Erythrobacteraceae</taxon>
        <taxon>Altererythrobacter</taxon>
    </lineage>
</organism>
<gene>
    <name evidence="3" type="ORF">HUO12_01445</name>
</gene>
<comment type="caution">
    <text evidence="3">The sequence shown here is derived from an EMBL/GenBank/DDBJ whole genome shotgun (WGS) entry which is preliminary data.</text>
</comment>
<name>A0A850H331_9SPHN</name>
<dbReference type="RefSeq" id="WP_176271918.1">
    <property type="nucleotide sequence ID" value="NZ_JABWTA010000001.1"/>
</dbReference>
<dbReference type="EMBL" id="JABWTA010000001">
    <property type="protein sequence ID" value="NVE93557.1"/>
    <property type="molecule type" value="Genomic_DNA"/>
</dbReference>
<proteinExistence type="predicted"/>
<evidence type="ECO:0000259" key="2">
    <source>
        <dbReference type="Pfam" id="PF04536"/>
    </source>
</evidence>
<keyword evidence="1" id="KW-1133">Transmembrane helix</keyword>
<keyword evidence="1" id="KW-0812">Transmembrane</keyword>
<dbReference type="AlphaFoldDB" id="A0A850H331"/>
<evidence type="ECO:0000313" key="3">
    <source>
        <dbReference type="EMBL" id="NVE93557.1"/>
    </source>
</evidence>
<feature type="transmembrane region" description="Helical" evidence="1">
    <location>
        <begin position="90"/>
        <end position="111"/>
    </location>
</feature>
<reference evidence="3 4" key="1">
    <citation type="submission" date="2020-06" db="EMBL/GenBank/DDBJ databases">
        <title>Altererythrobacter lutimaris sp. nov., a marine bacterium isolated from a tidal flat.</title>
        <authorList>
            <person name="Kim D."/>
            <person name="Yoo Y."/>
            <person name="Kim J.-J."/>
        </authorList>
    </citation>
    <scope>NUCLEOTIDE SEQUENCE [LARGE SCALE GENOMIC DNA]</scope>
    <source>
        <strain evidence="3 4">JGD-16</strain>
    </source>
</reference>
<dbReference type="Pfam" id="PF04536">
    <property type="entry name" value="TPM_phosphatase"/>
    <property type="match status" value="1"/>
</dbReference>